<name>A0A139KII8_BACUN</name>
<dbReference type="EMBL" id="QRXV01000020">
    <property type="protein sequence ID" value="RGU36556.1"/>
    <property type="molecule type" value="Genomic_DNA"/>
</dbReference>
<evidence type="ECO:0000313" key="16">
    <source>
        <dbReference type="EMBL" id="KAB4186820.1"/>
    </source>
</evidence>
<evidence type="ECO:0000313" key="37">
    <source>
        <dbReference type="Proteomes" id="UP000433928"/>
    </source>
</evidence>
<comment type="subcellular location">
    <subcellularLocation>
        <location evidence="1 8">Cell outer membrane</location>
        <topology evidence="1 8">Multi-pass membrane protein</topology>
    </subcellularLocation>
</comment>
<evidence type="ECO:0000256" key="2">
    <source>
        <dbReference type="ARBA" id="ARBA00022448"/>
    </source>
</evidence>
<evidence type="ECO:0000313" key="25">
    <source>
        <dbReference type="EMBL" id="RHB76484.1"/>
    </source>
</evidence>
<reference evidence="37 38" key="3">
    <citation type="journal article" date="2019" name="Nat. Med.">
        <title>A library of human gut bacterial isolates paired with longitudinal multiomics data enables mechanistic microbiome research.</title>
        <authorList>
            <person name="Poyet M."/>
            <person name="Groussin M."/>
            <person name="Gibbons S.M."/>
            <person name="Avila-Pacheco J."/>
            <person name="Jiang X."/>
            <person name="Kearney S.M."/>
            <person name="Perrotta A.R."/>
            <person name="Berdy B."/>
            <person name="Zhao S."/>
            <person name="Lieberman T.D."/>
            <person name="Swanson P.K."/>
            <person name="Smith M."/>
            <person name="Roesemann S."/>
            <person name="Alexander J.E."/>
            <person name="Rich S.A."/>
            <person name="Livny J."/>
            <person name="Vlamakis H."/>
            <person name="Clish C."/>
            <person name="Bullock K."/>
            <person name="Deik A."/>
            <person name="Scott J."/>
            <person name="Pierce K.A."/>
            <person name="Xavier R.J."/>
            <person name="Alm E.J."/>
        </authorList>
    </citation>
    <scope>NUCLEOTIDE SEQUENCE [LARGE SCALE GENOMIC DNA]</scope>
    <source>
        <strain evidence="16 38">BIOML-A21</strain>
        <strain evidence="15 37">BIOML-A27</strain>
        <strain evidence="17 39">BIOML-A5</strain>
    </source>
</reference>
<evidence type="ECO:0000256" key="8">
    <source>
        <dbReference type="PROSITE-ProRule" id="PRU01360"/>
    </source>
</evidence>
<evidence type="ECO:0000313" key="19">
    <source>
        <dbReference type="EMBL" id="MDC1879390.1"/>
    </source>
</evidence>
<proteinExistence type="inferred from homology"/>
<dbReference type="EMBL" id="QSHA01000002">
    <property type="protein sequence ID" value="RHB76484.1"/>
    <property type="molecule type" value="Genomic_DNA"/>
</dbReference>
<keyword evidence="2 8" id="KW-0813">Transport</keyword>
<feature type="domain" description="TonB-dependent receptor plug" evidence="12">
    <location>
        <begin position="123"/>
        <end position="228"/>
    </location>
</feature>
<dbReference type="EMBL" id="CZBF01000005">
    <property type="protein sequence ID" value="CUQ11671.1"/>
    <property type="molecule type" value="Genomic_DNA"/>
</dbReference>
<dbReference type="EMBL" id="QSEE01000008">
    <property type="protein sequence ID" value="RGZ48989.1"/>
    <property type="molecule type" value="Genomic_DNA"/>
</dbReference>
<dbReference type="Proteomes" id="UP000095788">
    <property type="component" value="Unassembled WGS sequence"/>
</dbReference>
<dbReference type="InterPro" id="IPR000531">
    <property type="entry name" value="Beta-barrel_TonB"/>
</dbReference>
<dbReference type="EMBL" id="QSJZ01000009">
    <property type="protein sequence ID" value="RHE22797.1"/>
    <property type="molecule type" value="Genomic_DNA"/>
</dbReference>
<evidence type="ECO:0000313" key="40">
    <source>
        <dbReference type="Proteomes" id="UP001215818"/>
    </source>
</evidence>
<dbReference type="Proteomes" id="UP000284022">
    <property type="component" value="Unassembled WGS sequence"/>
</dbReference>
<evidence type="ECO:0000256" key="3">
    <source>
        <dbReference type="ARBA" id="ARBA00022452"/>
    </source>
</evidence>
<dbReference type="EMBL" id="QSKL01000004">
    <property type="protein sequence ID" value="RHE60469.1"/>
    <property type="molecule type" value="Genomic_DNA"/>
</dbReference>
<keyword evidence="4 8" id="KW-0812">Transmembrane</keyword>
<protein>
    <submittedName>
        <fullName evidence="13 15">TonB-dependent receptor</fullName>
    </submittedName>
</protein>
<dbReference type="GO" id="GO:0009279">
    <property type="term" value="C:cell outer membrane"/>
    <property type="evidence" value="ECO:0007669"/>
    <property type="project" value="UniProtKB-SubCell"/>
</dbReference>
<evidence type="ECO:0000313" key="39">
    <source>
        <dbReference type="Proteomes" id="UP000462376"/>
    </source>
</evidence>
<evidence type="ECO:0000259" key="12">
    <source>
        <dbReference type="Pfam" id="PF07715"/>
    </source>
</evidence>
<dbReference type="InterPro" id="IPR008969">
    <property type="entry name" value="CarboxyPept-like_regulatory"/>
</dbReference>
<sequence length="1043" mass="114723">MKQNLKQTARKRLAAMALFLLICLPFSLAQAQTIKVNGRVTDDLNEPMIGVSIFEKGTTNGVITDMDGNYSLSVKEGATIVYSYIGYLTQEKKAVAGVMNVILKEDTKTLDEVVVVGYGVQKKSSLTGAVSSVKSEDMEARTITRAEQALQGKTAGVQVLSASAKPGASPQVRIRGISSNGSCDPLYVVDGRIASDIGGIDPNDIESMEVLKDGASAAIYGAAAGNGVVLITTKKGKGNGKITYDFQYTSQSLGKVPEVMNAAQYKEFFLENKKLTQSAFDTYWDGKTDTDWVDEAFENSSMVRHNVTFQGGSDRGSFYLSLSHLDNDGMIVGNADTYERLTGMVNASWKIKPWLEVGTNNQIEHYKTQSVAEGNEYGSMMLSVLQLDPLTKPLYPIDDLPLNMATIYKDHKNMLGDGNGNLYGVSAFTGNAEAINPFAMRDNSYTKNRGFNINGSTYLNFMPIKGLTVTSRLSYRLASTSSYGVGQSYYYTDKAKRDWVEVSASDYSPTYYQWENFLNYTRSFGKHNATLMLGTSYSQSRSYGVSGSKKGYNEDTTDMWGNVINRVSHLGFLQNDPNFFYFAYATSDAVKDVSGGEPTYTRKLSYFGRLNYDYAGKYMAQFSLRADAADLSVLPKNKRWGYFPAVSLGWVLSEENFMKGTEDWLSQLKLRASWGQNGSTASLGGYKWNVSIGATGHLAVGDNNNFSYINGYAPSATGNDGLKWETSEQTNIGIDARFLNSRLTVTADYFHKKTKDLIVSGIKASTVVGNSFSPVNAGNITNKGFELELGWQDRIGDFAYGVRANVATLKNKVTKMHESLSSIDGATYVTYGAITRFEVGKPAWYFYGYDFMGVDSKTGEPIFRDIDGVEGITDNDKTEIGKGIADYTYGITLNAAWKGFDFILFGTGSQGNDVFCGLNRVDYNLNQLTYFTKNRWTESNRNGKTPASGATDYTKYLTSSGCVFDGSYFKIKQIQLGYSFPKQLIKKVAIENLRIYGSLEDFFTFTDYPGFDPEVTGVGNSLGVDKGSYPNSKKVVLGLSVTF</sequence>
<evidence type="ECO:0000313" key="18">
    <source>
        <dbReference type="EMBL" id="MDC1794665.1"/>
    </source>
</evidence>
<evidence type="ECO:0000256" key="1">
    <source>
        <dbReference type="ARBA" id="ARBA00004571"/>
    </source>
</evidence>
<evidence type="ECO:0000256" key="4">
    <source>
        <dbReference type="ARBA" id="ARBA00022692"/>
    </source>
</evidence>
<reference evidence="30 31" key="2">
    <citation type="submission" date="2018-08" db="EMBL/GenBank/DDBJ databases">
        <title>A genome reference for cultivated species of the human gut microbiota.</title>
        <authorList>
            <person name="Zou Y."/>
            <person name="Xue W."/>
            <person name="Luo G."/>
        </authorList>
    </citation>
    <scope>NUCLEOTIDE SEQUENCE [LARGE SCALE GENOMIC DNA]</scope>
    <source>
        <strain evidence="23 34">AF17-20</strain>
        <strain evidence="27 35">AM27-46</strain>
        <strain evidence="26 32">AM29-12AC</strain>
        <strain evidence="25 36">AM39-1</strain>
        <strain evidence="24 33">AM50-4</strain>
        <strain evidence="22 30">TF08-13</strain>
        <strain evidence="21 31">TM10-17</strain>
    </source>
</reference>
<evidence type="ECO:0000256" key="7">
    <source>
        <dbReference type="ARBA" id="ARBA00023237"/>
    </source>
</evidence>
<dbReference type="Proteomes" id="UP000260795">
    <property type="component" value="Unassembled WGS sequence"/>
</dbReference>
<dbReference type="Proteomes" id="UP000442334">
    <property type="component" value="Unassembled WGS sequence"/>
</dbReference>
<keyword evidence="7 8" id="KW-0998">Cell outer membrane</keyword>
<evidence type="ECO:0000313" key="20">
    <source>
        <dbReference type="EMBL" id="MDC1901909.1"/>
    </source>
</evidence>
<dbReference type="Proteomes" id="UP000462376">
    <property type="component" value="Unassembled WGS sequence"/>
</dbReference>
<evidence type="ECO:0000313" key="13">
    <source>
        <dbReference type="EMBL" id="CUQ05870.1"/>
    </source>
</evidence>
<reference evidence="18 40" key="4">
    <citation type="submission" date="2022-10" db="EMBL/GenBank/DDBJ databases">
        <title>Human gut microbiome strain richness.</title>
        <authorList>
            <person name="Chen-Liaw A."/>
        </authorList>
    </citation>
    <scope>NUCLEOTIDE SEQUENCE</scope>
    <source>
        <strain evidence="20">1001713st1_F9_1001713B170221_170320</strain>
        <strain evidence="19">1001713st2_A4_1001713B170214_170313</strain>
        <strain evidence="18 40">D53st1_B1_D53t1_180928</strain>
    </source>
</reference>
<dbReference type="InterPro" id="IPR039426">
    <property type="entry name" value="TonB-dep_rcpt-like"/>
</dbReference>
<evidence type="ECO:0000256" key="9">
    <source>
        <dbReference type="RuleBase" id="RU003357"/>
    </source>
</evidence>
<evidence type="ECO:0000256" key="10">
    <source>
        <dbReference type="SAM" id="SignalP"/>
    </source>
</evidence>
<dbReference type="EMBL" id="JAQNRK010000009">
    <property type="protein sequence ID" value="MDC1794665.1"/>
    <property type="molecule type" value="Genomic_DNA"/>
</dbReference>
<dbReference type="Proteomes" id="UP000263754">
    <property type="component" value="Unassembled WGS sequence"/>
</dbReference>
<dbReference type="Proteomes" id="UP001213309">
    <property type="component" value="Unassembled WGS sequence"/>
</dbReference>
<dbReference type="STRING" id="820.ERS852554_03001"/>
<dbReference type="PROSITE" id="PS52016">
    <property type="entry name" value="TONB_DEPENDENT_REC_3"/>
    <property type="match status" value="1"/>
</dbReference>
<dbReference type="Proteomes" id="UP001222603">
    <property type="component" value="Unassembled WGS sequence"/>
</dbReference>
<dbReference type="GeneID" id="99750504"/>
<evidence type="ECO:0000313" key="36">
    <source>
        <dbReference type="Proteomes" id="UP000286114"/>
    </source>
</evidence>
<dbReference type="SUPFAM" id="SSF56935">
    <property type="entry name" value="Porins"/>
    <property type="match status" value="1"/>
</dbReference>
<dbReference type="InterPro" id="IPR023997">
    <property type="entry name" value="TonB-dep_OMP_SusC/RagA_CS"/>
</dbReference>
<dbReference type="PATRIC" id="fig|820.27.peg.134"/>
<feature type="domain" description="TonB-dependent receptor-like beta-barrel" evidence="11">
    <location>
        <begin position="423"/>
        <end position="983"/>
    </location>
</feature>
<dbReference type="InterPro" id="IPR036942">
    <property type="entry name" value="Beta-barrel_TonB_sf"/>
</dbReference>
<keyword evidence="5 9" id="KW-0798">TonB box</keyword>
<organism evidence="15 37">
    <name type="scientific">Bacteroides uniformis</name>
    <dbReference type="NCBI Taxonomy" id="820"/>
    <lineage>
        <taxon>Bacteria</taxon>
        <taxon>Pseudomonadati</taxon>
        <taxon>Bacteroidota</taxon>
        <taxon>Bacteroidia</taxon>
        <taxon>Bacteroidales</taxon>
        <taxon>Bacteroidaceae</taxon>
        <taxon>Bacteroides</taxon>
    </lineage>
</organism>
<dbReference type="Gene3D" id="2.170.130.10">
    <property type="entry name" value="TonB-dependent receptor, plug domain"/>
    <property type="match status" value="1"/>
</dbReference>
<evidence type="ECO:0000313" key="35">
    <source>
        <dbReference type="Proteomes" id="UP000284640"/>
    </source>
</evidence>
<gene>
    <name evidence="27" type="ORF">DW729_08195</name>
    <name evidence="26" type="ORF">DW758_12220</name>
    <name evidence="25" type="ORF">DW873_03045</name>
    <name evidence="24" type="ORF">DW988_09630</name>
    <name evidence="23" type="ORF">DWW83_17030</name>
    <name evidence="22" type="ORF">DXC80_05125</name>
    <name evidence="21" type="ORF">DXD90_06850</name>
    <name evidence="13" type="ORF">ERS852510_03054</name>
    <name evidence="14" type="ORF">ERS852554_03001</name>
    <name evidence="17" type="ORF">GAP47_14395</name>
    <name evidence="16" type="ORF">GAQ34_05405</name>
    <name evidence="15" type="ORF">GAQ59_00275</name>
    <name evidence="18" type="ORF">POY73_11060</name>
    <name evidence="20" type="ORF">POZ10_14925</name>
    <name evidence="19" type="ORF">POZ24_05045</name>
</gene>
<evidence type="ECO:0000313" key="29">
    <source>
        <dbReference type="Proteomes" id="UP000095788"/>
    </source>
</evidence>
<dbReference type="Gene3D" id="2.40.170.20">
    <property type="entry name" value="TonB-dependent receptor, beta-barrel domain"/>
    <property type="match status" value="1"/>
</dbReference>
<evidence type="ECO:0000313" key="17">
    <source>
        <dbReference type="EMBL" id="KAB4234499.1"/>
    </source>
</evidence>
<dbReference type="EMBL" id="JAQNSI010000427">
    <property type="protein sequence ID" value="MDC1901909.1"/>
    <property type="molecule type" value="Genomic_DNA"/>
</dbReference>
<evidence type="ECO:0000313" key="14">
    <source>
        <dbReference type="EMBL" id="CUQ11671.1"/>
    </source>
</evidence>
<dbReference type="EMBL" id="CZAO01000015">
    <property type="protein sequence ID" value="CUQ05870.1"/>
    <property type="molecule type" value="Genomic_DNA"/>
</dbReference>
<evidence type="ECO:0000256" key="5">
    <source>
        <dbReference type="ARBA" id="ARBA00023077"/>
    </source>
</evidence>
<dbReference type="Proteomes" id="UP000283684">
    <property type="component" value="Unassembled WGS sequence"/>
</dbReference>
<keyword evidence="6 8" id="KW-0472">Membrane</keyword>
<evidence type="ECO:0000313" key="23">
    <source>
        <dbReference type="EMBL" id="RGU36556.1"/>
    </source>
</evidence>
<dbReference type="EMBL" id="QSRK01000005">
    <property type="protein sequence ID" value="RGL16066.1"/>
    <property type="molecule type" value="Genomic_DNA"/>
</dbReference>
<dbReference type="Pfam" id="PF07715">
    <property type="entry name" value="Plug"/>
    <property type="match status" value="1"/>
</dbReference>
<dbReference type="Proteomes" id="UP000284640">
    <property type="component" value="Unassembled WGS sequence"/>
</dbReference>
<dbReference type="NCBIfam" id="TIGR04056">
    <property type="entry name" value="OMP_RagA_SusC"/>
    <property type="match status" value="1"/>
</dbReference>
<dbReference type="Proteomes" id="UP000095766">
    <property type="component" value="Unassembled WGS sequence"/>
</dbReference>
<comment type="similarity">
    <text evidence="8 9">Belongs to the TonB-dependent receptor family.</text>
</comment>
<dbReference type="AlphaFoldDB" id="A0A139KII8"/>
<evidence type="ECO:0000313" key="24">
    <source>
        <dbReference type="EMBL" id="RGZ48989.1"/>
    </source>
</evidence>
<dbReference type="EMBL" id="WCTL01000013">
    <property type="protein sequence ID" value="KAB4234499.1"/>
    <property type="molecule type" value="Genomic_DNA"/>
</dbReference>
<dbReference type="RefSeq" id="WP_005825858.1">
    <property type="nucleotide sequence ID" value="NZ_AP019724.1"/>
</dbReference>
<dbReference type="Proteomes" id="UP000433928">
    <property type="component" value="Unassembled WGS sequence"/>
</dbReference>
<dbReference type="Gene3D" id="2.60.40.1120">
    <property type="entry name" value="Carboxypeptidase-like, regulatory domain"/>
    <property type="match status" value="1"/>
</dbReference>
<keyword evidence="3 8" id="KW-1134">Transmembrane beta strand</keyword>
<evidence type="ECO:0000256" key="6">
    <source>
        <dbReference type="ARBA" id="ARBA00023136"/>
    </source>
</evidence>
<keyword evidence="10" id="KW-0732">Signal</keyword>
<dbReference type="InterPro" id="IPR037066">
    <property type="entry name" value="Plug_dom_sf"/>
</dbReference>
<dbReference type="Proteomes" id="UP000283601">
    <property type="component" value="Unassembled WGS sequence"/>
</dbReference>
<dbReference type="Pfam" id="PF13715">
    <property type="entry name" value="CarbopepD_reg_2"/>
    <property type="match status" value="1"/>
</dbReference>
<reference evidence="28 29" key="1">
    <citation type="submission" date="2015-09" db="EMBL/GenBank/DDBJ databases">
        <authorList>
            <consortium name="Pathogen Informatics"/>
        </authorList>
    </citation>
    <scope>NUCLEOTIDE SEQUENCE [LARGE SCALE GENOMIC DNA]</scope>
    <source>
        <strain evidence="13 28">2789STDY5834898</strain>
        <strain evidence="14 29">2789STDY5834942</strain>
    </source>
</reference>
<accession>A0A139KII8</accession>
<keyword evidence="15" id="KW-0675">Receptor</keyword>
<evidence type="ECO:0000313" key="21">
    <source>
        <dbReference type="EMBL" id="RGI77319.1"/>
    </source>
</evidence>
<evidence type="ECO:0000313" key="26">
    <source>
        <dbReference type="EMBL" id="RHE22797.1"/>
    </source>
</evidence>
<dbReference type="EMBL" id="QSOF01000007">
    <property type="protein sequence ID" value="RGI77319.1"/>
    <property type="molecule type" value="Genomic_DNA"/>
</dbReference>
<dbReference type="Proteomes" id="UP000286114">
    <property type="component" value="Unassembled WGS sequence"/>
</dbReference>
<dbReference type="NCBIfam" id="TIGR04057">
    <property type="entry name" value="SusC_RagA_signa"/>
    <property type="match status" value="1"/>
</dbReference>
<evidence type="ECO:0000313" key="28">
    <source>
        <dbReference type="Proteomes" id="UP000095766"/>
    </source>
</evidence>
<dbReference type="EMBL" id="WCUA01000004">
    <property type="protein sequence ID" value="KAB4186820.1"/>
    <property type="molecule type" value="Genomic_DNA"/>
</dbReference>
<feature type="chain" id="PRO_5014531110" evidence="10">
    <location>
        <begin position="32"/>
        <end position="1043"/>
    </location>
</feature>
<dbReference type="Proteomes" id="UP001215818">
    <property type="component" value="Unassembled WGS sequence"/>
</dbReference>
<evidence type="ECO:0000313" key="15">
    <source>
        <dbReference type="EMBL" id="KAB4173568.1"/>
    </source>
</evidence>
<evidence type="ECO:0000313" key="31">
    <source>
        <dbReference type="Proteomes" id="UP000263754"/>
    </source>
</evidence>
<evidence type="ECO:0000313" key="38">
    <source>
        <dbReference type="Proteomes" id="UP000442334"/>
    </source>
</evidence>
<evidence type="ECO:0000313" key="32">
    <source>
        <dbReference type="Proteomes" id="UP000283601"/>
    </source>
</evidence>
<dbReference type="EMBL" id="WCUG01000001">
    <property type="protein sequence ID" value="KAB4173568.1"/>
    <property type="molecule type" value="Genomic_DNA"/>
</dbReference>
<evidence type="ECO:0000313" key="22">
    <source>
        <dbReference type="EMBL" id="RGL16066.1"/>
    </source>
</evidence>
<evidence type="ECO:0000313" key="30">
    <source>
        <dbReference type="Proteomes" id="UP000260795"/>
    </source>
</evidence>
<evidence type="ECO:0000313" key="34">
    <source>
        <dbReference type="Proteomes" id="UP000284022"/>
    </source>
</evidence>
<evidence type="ECO:0000259" key="11">
    <source>
        <dbReference type="Pfam" id="PF00593"/>
    </source>
</evidence>
<feature type="signal peptide" evidence="10">
    <location>
        <begin position="1"/>
        <end position="31"/>
    </location>
</feature>
<evidence type="ECO:0000313" key="33">
    <source>
        <dbReference type="Proteomes" id="UP000283684"/>
    </source>
</evidence>
<dbReference type="InterPro" id="IPR023996">
    <property type="entry name" value="TonB-dep_OMP_SusC/RagA"/>
</dbReference>
<dbReference type="SUPFAM" id="SSF49464">
    <property type="entry name" value="Carboxypeptidase regulatory domain-like"/>
    <property type="match status" value="1"/>
</dbReference>
<dbReference type="Pfam" id="PF00593">
    <property type="entry name" value="TonB_dep_Rec_b-barrel"/>
    <property type="match status" value="1"/>
</dbReference>
<dbReference type="EMBL" id="JAQNSG010000004">
    <property type="protein sequence ID" value="MDC1879390.1"/>
    <property type="molecule type" value="Genomic_DNA"/>
</dbReference>
<evidence type="ECO:0000313" key="27">
    <source>
        <dbReference type="EMBL" id="RHE60469.1"/>
    </source>
</evidence>
<dbReference type="InterPro" id="IPR012910">
    <property type="entry name" value="Plug_dom"/>
</dbReference>